<evidence type="ECO:0008006" key="2">
    <source>
        <dbReference type="Google" id="ProtNLM"/>
    </source>
</evidence>
<dbReference type="PANTHER" id="PTHR42754:SF1">
    <property type="entry name" value="LIPOPROTEIN"/>
    <property type="match status" value="1"/>
</dbReference>
<dbReference type="SUPFAM" id="SSF50998">
    <property type="entry name" value="Quinoprotein alcohol dehydrogenase-like"/>
    <property type="match status" value="1"/>
</dbReference>
<sequence>TAMTDSCGVCDSDSTNDCIQDCLGSWGGTASIDNCGVCDDDLTNDCTDDCAGVPGGSAVEDSCGVCDDDPTNDCTQDCLGIWGGEDICGCTDSDAINYNELATYDDGSCQYDIGEISIHWVKSYEDIGDESWCVREISDGGFIIAGASNYKGLLIRTDSNGDVVWHQTYDNSTALYSARETADGGVFAVGFYECDTLPGCYPDIYLVKTNSAGSVEWNLVDSGTDNNDWARDFIETSDGDFIVTGTWNDNGNNSKAMLRKYSSTGELIWHEIYSSSAANEINEILETDEGEYVL</sequence>
<dbReference type="InterPro" id="IPR011047">
    <property type="entry name" value="Quinoprotein_ADH-like_sf"/>
</dbReference>
<feature type="non-terminal residue" evidence="1">
    <location>
        <position position="294"/>
    </location>
</feature>
<proteinExistence type="predicted"/>
<dbReference type="EMBL" id="UINC01143103">
    <property type="protein sequence ID" value="SVD31833.1"/>
    <property type="molecule type" value="Genomic_DNA"/>
</dbReference>
<dbReference type="AlphaFoldDB" id="A0A382UC59"/>
<gene>
    <name evidence="1" type="ORF">METZ01_LOCUS384687</name>
</gene>
<evidence type="ECO:0000313" key="1">
    <source>
        <dbReference type="EMBL" id="SVD31833.1"/>
    </source>
</evidence>
<dbReference type="PANTHER" id="PTHR42754">
    <property type="entry name" value="ENDOGLUCANASE"/>
    <property type="match status" value="1"/>
</dbReference>
<reference evidence="1" key="1">
    <citation type="submission" date="2018-05" db="EMBL/GenBank/DDBJ databases">
        <authorList>
            <person name="Lanie J.A."/>
            <person name="Ng W.-L."/>
            <person name="Kazmierczak K.M."/>
            <person name="Andrzejewski T.M."/>
            <person name="Davidsen T.M."/>
            <person name="Wayne K.J."/>
            <person name="Tettelin H."/>
            <person name="Glass J.I."/>
            <person name="Rusch D."/>
            <person name="Podicherti R."/>
            <person name="Tsui H.-C.T."/>
            <person name="Winkler M.E."/>
        </authorList>
    </citation>
    <scope>NUCLEOTIDE SEQUENCE</scope>
</reference>
<protein>
    <recommendedName>
        <fullName evidence="2">Bulb-type lectin domain-containing protein</fullName>
    </recommendedName>
</protein>
<organism evidence="1">
    <name type="scientific">marine metagenome</name>
    <dbReference type="NCBI Taxonomy" id="408172"/>
    <lineage>
        <taxon>unclassified sequences</taxon>
        <taxon>metagenomes</taxon>
        <taxon>ecological metagenomes</taxon>
    </lineage>
</organism>
<name>A0A382UC59_9ZZZZ</name>
<feature type="non-terminal residue" evidence="1">
    <location>
        <position position="1"/>
    </location>
</feature>
<accession>A0A382UC59</accession>